<dbReference type="EMBL" id="JAGMUV010000021">
    <property type="protein sequence ID" value="KAH7124501.1"/>
    <property type="molecule type" value="Genomic_DNA"/>
</dbReference>
<dbReference type="Proteomes" id="UP000738349">
    <property type="component" value="Unassembled WGS sequence"/>
</dbReference>
<proteinExistence type="predicted"/>
<organism evidence="1 2">
    <name type="scientific">Dactylonectria macrodidyma</name>
    <dbReference type="NCBI Taxonomy" id="307937"/>
    <lineage>
        <taxon>Eukaryota</taxon>
        <taxon>Fungi</taxon>
        <taxon>Dikarya</taxon>
        <taxon>Ascomycota</taxon>
        <taxon>Pezizomycotina</taxon>
        <taxon>Sordariomycetes</taxon>
        <taxon>Hypocreomycetidae</taxon>
        <taxon>Hypocreales</taxon>
        <taxon>Nectriaceae</taxon>
        <taxon>Dactylonectria</taxon>
    </lineage>
</organism>
<protein>
    <submittedName>
        <fullName evidence="1">Uncharacterized protein</fullName>
    </submittedName>
</protein>
<dbReference type="OrthoDB" id="5095901at2759"/>
<evidence type="ECO:0000313" key="1">
    <source>
        <dbReference type="EMBL" id="KAH7124501.1"/>
    </source>
</evidence>
<accession>A0A9P9IL75</accession>
<evidence type="ECO:0000313" key="2">
    <source>
        <dbReference type="Proteomes" id="UP000738349"/>
    </source>
</evidence>
<gene>
    <name evidence="1" type="ORF">EDB81DRAFT_664183</name>
</gene>
<keyword evidence="2" id="KW-1185">Reference proteome</keyword>
<comment type="caution">
    <text evidence="1">The sequence shown here is derived from an EMBL/GenBank/DDBJ whole genome shotgun (WGS) entry which is preliminary data.</text>
</comment>
<reference evidence="1" key="1">
    <citation type="journal article" date="2021" name="Nat. Commun.">
        <title>Genetic determinants of endophytism in the Arabidopsis root mycobiome.</title>
        <authorList>
            <person name="Mesny F."/>
            <person name="Miyauchi S."/>
            <person name="Thiergart T."/>
            <person name="Pickel B."/>
            <person name="Atanasova L."/>
            <person name="Karlsson M."/>
            <person name="Huettel B."/>
            <person name="Barry K.W."/>
            <person name="Haridas S."/>
            <person name="Chen C."/>
            <person name="Bauer D."/>
            <person name="Andreopoulos W."/>
            <person name="Pangilinan J."/>
            <person name="LaButti K."/>
            <person name="Riley R."/>
            <person name="Lipzen A."/>
            <person name="Clum A."/>
            <person name="Drula E."/>
            <person name="Henrissat B."/>
            <person name="Kohler A."/>
            <person name="Grigoriev I.V."/>
            <person name="Martin F.M."/>
            <person name="Hacquard S."/>
        </authorList>
    </citation>
    <scope>NUCLEOTIDE SEQUENCE</scope>
    <source>
        <strain evidence="1">MPI-CAGE-AT-0147</strain>
    </source>
</reference>
<dbReference type="AlphaFoldDB" id="A0A9P9IL75"/>
<name>A0A9P9IL75_9HYPO</name>
<sequence length="97" mass="11169">MNKHLETDMCKLIKPRTNRATISSKHMDSCIPREVQYVCLYWVCHIQQAEMLIDGDGLVNAFLLQHFLHWLEAVSLIGRTSNSLNILKACNMLELLV</sequence>